<dbReference type="SUPFAM" id="SSF52058">
    <property type="entry name" value="L domain-like"/>
    <property type="match status" value="1"/>
</dbReference>
<evidence type="ECO:0000313" key="15">
    <source>
        <dbReference type="Proteomes" id="UP000230750"/>
    </source>
</evidence>
<dbReference type="EMBL" id="MRZV01000018">
    <property type="protein sequence ID" value="PIK62132.1"/>
    <property type="molecule type" value="Genomic_DNA"/>
</dbReference>
<dbReference type="SMART" id="SM00369">
    <property type="entry name" value="LRR_TYP"/>
    <property type="match status" value="9"/>
</dbReference>
<dbReference type="PANTHER" id="PTHR46473:SF10">
    <property type="entry name" value="LD45603P-RELATED"/>
    <property type="match status" value="1"/>
</dbReference>
<evidence type="ECO:0000313" key="14">
    <source>
        <dbReference type="EMBL" id="PIK62132.1"/>
    </source>
</evidence>
<dbReference type="InterPro" id="IPR003591">
    <property type="entry name" value="Leu-rich_rpt_typical-subtyp"/>
</dbReference>
<dbReference type="PROSITE" id="PS51450">
    <property type="entry name" value="LRR"/>
    <property type="match status" value="3"/>
</dbReference>
<evidence type="ECO:0000256" key="5">
    <source>
        <dbReference type="ARBA" id="ARBA00022692"/>
    </source>
</evidence>
<evidence type="ECO:0000256" key="9">
    <source>
        <dbReference type="ARBA" id="ARBA00023065"/>
    </source>
</evidence>
<keyword evidence="9" id="KW-0406">Ion transport</keyword>
<evidence type="ECO:0000256" key="2">
    <source>
        <dbReference type="ARBA" id="ARBA00022448"/>
    </source>
</evidence>
<dbReference type="Proteomes" id="UP000230750">
    <property type="component" value="Unassembled WGS sequence"/>
</dbReference>
<evidence type="ECO:0000256" key="12">
    <source>
        <dbReference type="ARBA" id="ARBA00023303"/>
    </source>
</evidence>
<sequence length="442" mass="49798">MYESQWRLEVFSLIITVLYWFLWLILIQGTTRAGRCPNQGCRLEIPSIRYEEAREMTTLNLSCICIESTPSGLGLQNYPNLENVYFNFRGIATIKKGSFEDMESLKTLYLSRNSLFFLSDDAFRGAENLEEIDISNNLLQLIGEPFANLTHLEHLDLSHNAIEVIKRHAFANSQNLTTLNLSSNSLTNGSIHAQSFRGLSSLRKLDLSDNQLYNIASGSLSHLTNLRWLSLSGNFLSEIDMSLWPRAGNLHSVFLTSNHYLTSLTNIPESIQTLDTVPVPCADKSPRQVSPCVPDEDNIVCYSHHCKLVCQGLTSIPAINGKPIKSLHLTDNYIGSVSKASMADYYNLIRLFLDSNLIEEIQDGAFHGMKNLTSLHLNKNHLSRLTNETFSGMECLAKLDLSNNKLYFIKDIFANLSNLTHLHLGCNDIKHIDYGRFPISTT</sequence>
<dbReference type="InterPro" id="IPR051432">
    <property type="entry name" value="KCNMA1_auxiliary"/>
</dbReference>
<evidence type="ECO:0000256" key="13">
    <source>
        <dbReference type="SAM" id="Phobius"/>
    </source>
</evidence>
<dbReference type="SUPFAM" id="SSF52047">
    <property type="entry name" value="RNI-like"/>
    <property type="match status" value="1"/>
</dbReference>
<keyword evidence="6" id="KW-0732">Signal</keyword>
<evidence type="ECO:0000256" key="6">
    <source>
        <dbReference type="ARBA" id="ARBA00022729"/>
    </source>
</evidence>
<evidence type="ECO:0000256" key="4">
    <source>
        <dbReference type="ARBA" id="ARBA00022614"/>
    </source>
</evidence>
<comment type="subcellular location">
    <subcellularLocation>
        <location evidence="1">Cell membrane</location>
        <topology evidence="1">Single-pass membrane protein</topology>
    </subcellularLocation>
</comment>
<dbReference type="GO" id="GO:0034220">
    <property type="term" value="P:monoatomic ion transmembrane transport"/>
    <property type="evidence" value="ECO:0007669"/>
    <property type="project" value="UniProtKB-KW"/>
</dbReference>
<accession>A0A2G8LPJ3</accession>
<dbReference type="GO" id="GO:0005886">
    <property type="term" value="C:plasma membrane"/>
    <property type="evidence" value="ECO:0007669"/>
    <property type="project" value="UniProtKB-SubCell"/>
</dbReference>
<dbReference type="InterPro" id="IPR001611">
    <property type="entry name" value="Leu-rich_rpt"/>
</dbReference>
<dbReference type="PANTHER" id="PTHR46473">
    <property type="entry name" value="GH08155P"/>
    <property type="match status" value="1"/>
</dbReference>
<dbReference type="InterPro" id="IPR026906">
    <property type="entry name" value="LRR_5"/>
</dbReference>
<keyword evidence="2" id="KW-0813">Transport</keyword>
<reference evidence="14 15" key="1">
    <citation type="journal article" date="2017" name="PLoS Biol.">
        <title>The sea cucumber genome provides insights into morphological evolution and visceral regeneration.</title>
        <authorList>
            <person name="Zhang X."/>
            <person name="Sun L."/>
            <person name="Yuan J."/>
            <person name="Sun Y."/>
            <person name="Gao Y."/>
            <person name="Zhang L."/>
            <person name="Li S."/>
            <person name="Dai H."/>
            <person name="Hamel J.F."/>
            <person name="Liu C."/>
            <person name="Yu Y."/>
            <person name="Liu S."/>
            <person name="Lin W."/>
            <person name="Guo K."/>
            <person name="Jin S."/>
            <person name="Xu P."/>
            <person name="Storey K.B."/>
            <person name="Huan P."/>
            <person name="Zhang T."/>
            <person name="Zhou Y."/>
            <person name="Zhang J."/>
            <person name="Lin C."/>
            <person name="Li X."/>
            <person name="Xing L."/>
            <person name="Huo D."/>
            <person name="Sun M."/>
            <person name="Wang L."/>
            <person name="Mercier A."/>
            <person name="Li F."/>
            <person name="Yang H."/>
            <person name="Xiang J."/>
        </authorList>
    </citation>
    <scope>NUCLEOTIDE SEQUENCE [LARGE SCALE GENOMIC DNA]</scope>
    <source>
        <strain evidence="14">Shaxun</strain>
        <tissue evidence="14">Muscle</tissue>
    </source>
</reference>
<keyword evidence="10 13" id="KW-0472">Membrane</keyword>
<evidence type="ECO:0000256" key="7">
    <source>
        <dbReference type="ARBA" id="ARBA00022737"/>
    </source>
</evidence>
<dbReference type="AlphaFoldDB" id="A0A2G8LPJ3"/>
<dbReference type="STRING" id="307972.A0A2G8LPJ3"/>
<evidence type="ECO:0000256" key="1">
    <source>
        <dbReference type="ARBA" id="ARBA00004162"/>
    </source>
</evidence>
<comment type="caution">
    <text evidence="14">The sequence shown here is derived from an EMBL/GenBank/DDBJ whole genome shotgun (WGS) entry which is preliminary data.</text>
</comment>
<evidence type="ECO:0000256" key="11">
    <source>
        <dbReference type="ARBA" id="ARBA00023157"/>
    </source>
</evidence>
<gene>
    <name evidence="14" type="ORF">BSL78_00952</name>
</gene>
<dbReference type="OrthoDB" id="27267at2759"/>
<protein>
    <submittedName>
        <fullName evidence="14">Uncharacterized protein</fullName>
    </submittedName>
</protein>
<dbReference type="InterPro" id="IPR032675">
    <property type="entry name" value="LRR_dom_sf"/>
</dbReference>
<keyword evidence="12" id="KW-0407">Ion channel</keyword>
<dbReference type="PRINTS" id="PR00019">
    <property type="entry name" value="LEURICHRPT"/>
</dbReference>
<dbReference type="SMART" id="SM00365">
    <property type="entry name" value="LRR_SD22"/>
    <property type="match status" value="6"/>
</dbReference>
<dbReference type="Pfam" id="PF13516">
    <property type="entry name" value="LRR_6"/>
    <property type="match status" value="1"/>
</dbReference>
<keyword evidence="11" id="KW-1015">Disulfide bond</keyword>
<organism evidence="14 15">
    <name type="scientific">Stichopus japonicus</name>
    <name type="common">Sea cucumber</name>
    <dbReference type="NCBI Taxonomy" id="307972"/>
    <lineage>
        <taxon>Eukaryota</taxon>
        <taxon>Metazoa</taxon>
        <taxon>Echinodermata</taxon>
        <taxon>Eleutherozoa</taxon>
        <taxon>Echinozoa</taxon>
        <taxon>Holothuroidea</taxon>
        <taxon>Aspidochirotacea</taxon>
        <taxon>Aspidochirotida</taxon>
        <taxon>Stichopodidae</taxon>
        <taxon>Apostichopus</taxon>
    </lineage>
</organism>
<proteinExistence type="predicted"/>
<evidence type="ECO:0000256" key="3">
    <source>
        <dbReference type="ARBA" id="ARBA00022475"/>
    </source>
</evidence>
<dbReference type="Pfam" id="PF13306">
    <property type="entry name" value="LRR_5"/>
    <property type="match status" value="1"/>
</dbReference>
<keyword evidence="4" id="KW-0433">Leucine-rich repeat</keyword>
<feature type="transmembrane region" description="Helical" evidence="13">
    <location>
        <begin position="6"/>
        <end position="26"/>
    </location>
</feature>
<dbReference type="Gene3D" id="3.80.10.10">
    <property type="entry name" value="Ribonuclease Inhibitor"/>
    <property type="match status" value="3"/>
</dbReference>
<keyword evidence="15" id="KW-1185">Reference proteome</keyword>
<keyword evidence="7" id="KW-0677">Repeat</keyword>
<keyword evidence="5 13" id="KW-0812">Transmembrane</keyword>
<name>A0A2G8LPJ3_STIJA</name>
<keyword evidence="8 13" id="KW-1133">Transmembrane helix</keyword>
<evidence type="ECO:0000256" key="8">
    <source>
        <dbReference type="ARBA" id="ARBA00022989"/>
    </source>
</evidence>
<keyword evidence="3" id="KW-1003">Cell membrane</keyword>
<evidence type="ECO:0000256" key="10">
    <source>
        <dbReference type="ARBA" id="ARBA00023136"/>
    </source>
</evidence>
<dbReference type="Pfam" id="PF13855">
    <property type="entry name" value="LRR_8"/>
    <property type="match status" value="2"/>
</dbReference>